<dbReference type="EMBL" id="JACGCM010000178">
    <property type="protein sequence ID" value="KAF6175519.1"/>
    <property type="molecule type" value="Genomic_DNA"/>
</dbReference>
<accession>A0A7J7P7V8</accession>
<evidence type="ECO:0000313" key="2">
    <source>
        <dbReference type="Proteomes" id="UP000541444"/>
    </source>
</evidence>
<name>A0A7J7P7V8_9MAGN</name>
<dbReference type="OrthoDB" id="1166192at2759"/>
<dbReference type="Proteomes" id="UP000541444">
    <property type="component" value="Unassembled WGS sequence"/>
</dbReference>
<proteinExistence type="predicted"/>
<gene>
    <name evidence="1" type="ORF">GIB67_038093</name>
</gene>
<evidence type="ECO:0000313" key="1">
    <source>
        <dbReference type="EMBL" id="KAF6175519.1"/>
    </source>
</evidence>
<reference evidence="1 2" key="1">
    <citation type="journal article" date="2020" name="IScience">
        <title>Genome Sequencing of the Endangered Kingdonia uniflora (Circaeasteraceae, Ranunculales) Reveals Potential Mechanisms of Evolutionary Specialization.</title>
        <authorList>
            <person name="Sun Y."/>
            <person name="Deng T."/>
            <person name="Zhang A."/>
            <person name="Moore M.J."/>
            <person name="Landis J.B."/>
            <person name="Lin N."/>
            <person name="Zhang H."/>
            <person name="Zhang X."/>
            <person name="Huang J."/>
            <person name="Zhang X."/>
            <person name="Sun H."/>
            <person name="Wang H."/>
        </authorList>
    </citation>
    <scope>NUCLEOTIDE SEQUENCE [LARGE SCALE GENOMIC DNA]</scope>
    <source>
        <strain evidence="1">TB1705</strain>
        <tissue evidence="1">Leaf</tissue>
    </source>
</reference>
<sequence length="300" mass="34144">MRVNLAKCARHFLYSSHAQPLGLEDLAWRMIADRSLTNWGGYGPILRADDGDPLAACIGRVLAQDITIHELQAVVQGPILAVNSGRKKLRIRSDSFHTVNTINAPAMGHFDLDVNFFDTALFKSVMKIKMAKFTLGRQLGGDEMFFLDHLTTFRNQPITAFSVHFLELRKTTVSVRMFEVDVDAPLNMIKKESTVKIISDLMEMEFQIGRSCCSKALLSNFSFFRKQPFVHFLGLVETSVSAELIEYEVATPFNMKMAFDFKHMEMIFQAIRKHFYQSSYIQISESPFCPFSGNMRSNLI</sequence>
<dbReference type="AlphaFoldDB" id="A0A7J7P7V8"/>
<keyword evidence="2" id="KW-1185">Reference proteome</keyword>
<organism evidence="1 2">
    <name type="scientific">Kingdonia uniflora</name>
    <dbReference type="NCBI Taxonomy" id="39325"/>
    <lineage>
        <taxon>Eukaryota</taxon>
        <taxon>Viridiplantae</taxon>
        <taxon>Streptophyta</taxon>
        <taxon>Embryophyta</taxon>
        <taxon>Tracheophyta</taxon>
        <taxon>Spermatophyta</taxon>
        <taxon>Magnoliopsida</taxon>
        <taxon>Ranunculales</taxon>
        <taxon>Circaeasteraceae</taxon>
        <taxon>Kingdonia</taxon>
    </lineage>
</organism>
<comment type="caution">
    <text evidence="1">The sequence shown here is derived from an EMBL/GenBank/DDBJ whole genome shotgun (WGS) entry which is preliminary data.</text>
</comment>
<protein>
    <submittedName>
        <fullName evidence="1">Uncharacterized protein</fullName>
    </submittedName>
</protein>